<dbReference type="PANTHER" id="PTHR33407">
    <property type="entry name" value="PECTATE LYASE F-RELATED"/>
    <property type="match status" value="1"/>
</dbReference>
<name>A0AAV0ASV1_PHAPC</name>
<keyword evidence="8 10" id="KW-0456">Lyase</keyword>
<evidence type="ECO:0000256" key="8">
    <source>
        <dbReference type="ARBA" id="ARBA00023239"/>
    </source>
</evidence>
<dbReference type="Pfam" id="PF03211">
    <property type="entry name" value="Pectate_lyase"/>
    <property type="match status" value="1"/>
</dbReference>
<organism evidence="11 12">
    <name type="scientific">Phakopsora pachyrhizi</name>
    <name type="common">Asian soybean rust disease fungus</name>
    <dbReference type="NCBI Taxonomy" id="170000"/>
    <lineage>
        <taxon>Eukaryota</taxon>
        <taxon>Fungi</taxon>
        <taxon>Dikarya</taxon>
        <taxon>Basidiomycota</taxon>
        <taxon>Pucciniomycotina</taxon>
        <taxon>Pucciniomycetes</taxon>
        <taxon>Pucciniales</taxon>
        <taxon>Phakopsoraceae</taxon>
        <taxon>Phakopsora</taxon>
    </lineage>
</organism>
<comment type="catalytic activity">
    <reaction evidence="1 10">
        <text>Eliminative cleavage of (1-&gt;4)-alpha-D-galacturonan to give oligosaccharides with 4-deoxy-alpha-D-galact-4-enuronosyl groups at their non-reducing ends.</text>
        <dbReference type="EC" id="4.2.2.2"/>
    </reaction>
</comment>
<dbReference type="SUPFAM" id="SSF51126">
    <property type="entry name" value="Pectin lyase-like"/>
    <property type="match status" value="1"/>
</dbReference>
<dbReference type="GO" id="GO:0005576">
    <property type="term" value="C:extracellular region"/>
    <property type="evidence" value="ECO:0007669"/>
    <property type="project" value="UniProtKB-SubCell"/>
</dbReference>
<evidence type="ECO:0000256" key="5">
    <source>
        <dbReference type="ARBA" id="ARBA00022525"/>
    </source>
</evidence>
<dbReference type="InterPro" id="IPR004898">
    <property type="entry name" value="Pectate_lyase_PlyH/PlyE-like"/>
</dbReference>
<gene>
    <name evidence="11" type="ORF">PPACK8108_LOCUS5396</name>
</gene>
<dbReference type="InterPro" id="IPR012334">
    <property type="entry name" value="Pectin_lyas_fold"/>
</dbReference>
<protein>
    <recommendedName>
        <fullName evidence="10">Pectate lyase</fullName>
        <ecNumber evidence="10">4.2.2.2</ecNumber>
    </recommendedName>
</protein>
<evidence type="ECO:0000256" key="4">
    <source>
        <dbReference type="ARBA" id="ARBA00006463"/>
    </source>
</evidence>
<evidence type="ECO:0000256" key="9">
    <source>
        <dbReference type="ARBA" id="ARBA00025679"/>
    </source>
</evidence>
<comment type="caution">
    <text evidence="11">The sequence shown here is derived from an EMBL/GenBank/DDBJ whole genome shotgun (WGS) entry which is preliminary data.</text>
</comment>
<dbReference type="GO" id="GO:0030570">
    <property type="term" value="F:pectate lyase activity"/>
    <property type="evidence" value="ECO:0007669"/>
    <property type="project" value="UniProtKB-UniRule"/>
</dbReference>
<comment type="cofactor">
    <cofactor evidence="2 10">
        <name>Ca(2+)</name>
        <dbReference type="ChEBI" id="CHEBI:29108"/>
    </cofactor>
</comment>
<evidence type="ECO:0000313" key="12">
    <source>
        <dbReference type="Proteomes" id="UP001153365"/>
    </source>
</evidence>
<evidence type="ECO:0000256" key="1">
    <source>
        <dbReference type="ARBA" id="ARBA00000695"/>
    </source>
</evidence>
<comment type="subcellular location">
    <subcellularLocation>
        <location evidence="3 10">Secreted</location>
    </subcellularLocation>
</comment>
<comment type="similarity">
    <text evidence="4 10">Belongs to the polysaccharide lyase 3 family.</text>
</comment>
<keyword evidence="7 10" id="KW-0106">Calcium</keyword>
<evidence type="ECO:0000256" key="10">
    <source>
        <dbReference type="RuleBase" id="RU367009"/>
    </source>
</evidence>
<evidence type="ECO:0000256" key="7">
    <source>
        <dbReference type="ARBA" id="ARBA00022837"/>
    </source>
</evidence>
<dbReference type="PANTHER" id="PTHR33407:SF9">
    <property type="entry name" value="PECTATE LYASE F-RELATED"/>
    <property type="match status" value="1"/>
</dbReference>
<dbReference type="GO" id="GO:0045490">
    <property type="term" value="P:pectin catabolic process"/>
    <property type="evidence" value="ECO:0007669"/>
    <property type="project" value="TreeGrafter"/>
</dbReference>
<evidence type="ECO:0000256" key="6">
    <source>
        <dbReference type="ARBA" id="ARBA00022729"/>
    </source>
</evidence>
<keyword evidence="5 10" id="KW-0964">Secreted</keyword>
<accession>A0AAV0ASV1</accession>
<reference evidence="11" key="1">
    <citation type="submission" date="2022-06" db="EMBL/GenBank/DDBJ databases">
        <authorList>
            <consortium name="SYNGENTA / RWTH Aachen University"/>
        </authorList>
    </citation>
    <scope>NUCLEOTIDE SEQUENCE</scope>
</reference>
<dbReference type="Gene3D" id="2.160.20.10">
    <property type="entry name" value="Single-stranded right-handed beta-helix, Pectin lyase-like"/>
    <property type="match status" value="1"/>
</dbReference>
<sequence length="285" mass="30435">MASISLQVSLVLALIAIFALPGKCLPGKQFGSGSLTYTKLEARASGQCDSNWPKIDGIVSLKEQKLINEDFDCQNKLYKSSGGSVFRVSGGVTISNCFFEQSGESDTIQIEGSGSYTVSNCYFKSTGDDGISIKGAADVTIKNVYFMKAGNKAVQHDGSGTVTVIGGCFQDVHILAKSCGNCEVNSSVSGRTINVKDVTIIDVKTVCGVNTNKNDVCTVTGLKGTPTESVCTGYEGITNPSILPKQTSKNEKIRCTLCFLMKSNLFLPLDVFTFFCETSKARIHT</sequence>
<proteinExistence type="inferred from homology"/>
<comment type="function">
    <text evidence="9 10">Pectinolytic enzyme consist of four classes of enzymes: pectin lyase, polygalacturonase, pectin methylesterase and rhamnogalacturonase. Among pectinolytic enzymes, pectin lyase is the most important in depolymerization of pectin, since it cleaves internal glycosidic bonds of highly methylated pectins. Favors pectate, the anion, over pectin, the methyl ester.</text>
</comment>
<evidence type="ECO:0000256" key="2">
    <source>
        <dbReference type="ARBA" id="ARBA00001913"/>
    </source>
</evidence>
<dbReference type="AlphaFoldDB" id="A0AAV0ASV1"/>
<feature type="signal peptide" evidence="10">
    <location>
        <begin position="1"/>
        <end position="26"/>
    </location>
</feature>
<dbReference type="EC" id="4.2.2.2" evidence="10"/>
<evidence type="ECO:0000313" key="11">
    <source>
        <dbReference type="EMBL" id="CAH7670678.1"/>
    </source>
</evidence>
<dbReference type="EMBL" id="CALTRL010001044">
    <property type="protein sequence ID" value="CAH7670678.1"/>
    <property type="molecule type" value="Genomic_DNA"/>
</dbReference>
<feature type="chain" id="PRO_5043087913" description="Pectate lyase" evidence="10">
    <location>
        <begin position="27"/>
        <end position="285"/>
    </location>
</feature>
<dbReference type="InterPro" id="IPR011050">
    <property type="entry name" value="Pectin_lyase_fold/virulence"/>
</dbReference>
<dbReference type="Proteomes" id="UP001153365">
    <property type="component" value="Unassembled WGS sequence"/>
</dbReference>
<keyword evidence="6 10" id="KW-0732">Signal</keyword>
<evidence type="ECO:0000256" key="3">
    <source>
        <dbReference type="ARBA" id="ARBA00004613"/>
    </source>
</evidence>
<keyword evidence="12" id="KW-1185">Reference proteome</keyword>